<dbReference type="GO" id="GO:0140359">
    <property type="term" value="F:ABC-type transporter activity"/>
    <property type="evidence" value="ECO:0007669"/>
    <property type="project" value="InterPro"/>
</dbReference>
<dbReference type="InterPro" id="IPR027417">
    <property type="entry name" value="P-loop_NTPase"/>
</dbReference>
<dbReference type="InterPro" id="IPR003593">
    <property type="entry name" value="AAA+_ATPase"/>
</dbReference>
<dbReference type="InterPro" id="IPR039421">
    <property type="entry name" value="Type_1_exporter"/>
</dbReference>
<evidence type="ECO:0000256" key="8">
    <source>
        <dbReference type="ARBA" id="ARBA00022989"/>
    </source>
</evidence>
<dbReference type="SUPFAM" id="SSF52540">
    <property type="entry name" value="P-loop containing nucleoside triphosphate hydrolases"/>
    <property type="match status" value="1"/>
</dbReference>
<dbReference type="InterPro" id="IPR036640">
    <property type="entry name" value="ABC1_TM_sf"/>
</dbReference>
<dbReference type="GO" id="GO:0006508">
    <property type="term" value="P:proteolysis"/>
    <property type="evidence" value="ECO:0007669"/>
    <property type="project" value="InterPro"/>
</dbReference>
<evidence type="ECO:0000259" key="13">
    <source>
        <dbReference type="PROSITE" id="PS50929"/>
    </source>
</evidence>
<evidence type="ECO:0000256" key="11">
    <source>
        <dbReference type="SAM" id="Phobius"/>
    </source>
</evidence>
<dbReference type="Pfam" id="PF00664">
    <property type="entry name" value="ABC_membrane"/>
    <property type="match status" value="1"/>
</dbReference>
<keyword evidence="9 11" id="KW-0472">Membrane</keyword>
<evidence type="ECO:0000256" key="9">
    <source>
        <dbReference type="ARBA" id="ARBA00023136"/>
    </source>
</evidence>
<dbReference type="InterPro" id="IPR005074">
    <property type="entry name" value="Peptidase_C39"/>
</dbReference>
<dbReference type="PROSITE" id="PS00211">
    <property type="entry name" value="ABC_TRANSPORTER_1"/>
    <property type="match status" value="1"/>
</dbReference>
<dbReference type="CDD" id="cd02418">
    <property type="entry name" value="Peptidase_C39B"/>
    <property type="match status" value="1"/>
</dbReference>
<keyword evidence="2" id="KW-0813">Transport</keyword>
<keyword evidence="3" id="KW-1003">Cell membrane</keyword>
<dbReference type="InterPro" id="IPR003439">
    <property type="entry name" value="ABC_transporter-like_ATP-bd"/>
</dbReference>
<evidence type="ECO:0000256" key="3">
    <source>
        <dbReference type="ARBA" id="ARBA00022475"/>
    </source>
</evidence>
<dbReference type="SUPFAM" id="SSF90123">
    <property type="entry name" value="ABC transporter transmembrane region"/>
    <property type="match status" value="1"/>
</dbReference>
<evidence type="ECO:0000256" key="1">
    <source>
        <dbReference type="ARBA" id="ARBA00004651"/>
    </source>
</evidence>
<feature type="transmembrane region" description="Helical" evidence="11">
    <location>
        <begin position="312"/>
        <end position="329"/>
    </location>
</feature>
<evidence type="ECO:0000256" key="7">
    <source>
        <dbReference type="ARBA" id="ARBA00022927"/>
    </source>
</evidence>
<dbReference type="Proteomes" id="UP000285794">
    <property type="component" value="Unassembled WGS sequence"/>
</dbReference>
<comment type="caution">
    <text evidence="15">The sequence shown here is derived from an EMBL/GenBank/DDBJ whole genome shotgun (WGS) entry which is preliminary data.</text>
</comment>
<dbReference type="GO" id="GO:0005886">
    <property type="term" value="C:plasma membrane"/>
    <property type="evidence" value="ECO:0007669"/>
    <property type="project" value="UniProtKB-SubCell"/>
</dbReference>
<feature type="domain" description="ABC transmembrane type-1" evidence="13">
    <location>
        <begin position="174"/>
        <end position="453"/>
    </location>
</feature>
<accession>A0A425Y161</accession>
<evidence type="ECO:0000313" key="15">
    <source>
        <dbReference type="EMBL" id="RRG21548.1"/>
    </source>
</evidence>
<dbReference type="PANTHER" id="PTHR24221">
    <property type="entry name" value="ATP-BINDING CASSETTE SUB-FAMILY B"/>
    <property type="match status" value="1"/>
</dbReference>
<dbReference type="AlphaFoldDB" id="A0A425Y161"/>
<dbReference type="OrthoDB" id="9760358at2"/>
<dbReference type="InterPro" id="IPR017871">
    <property type="entry name" value="ABC_transporter-like_CS"/>
</dbReference>
<evidence type="ECO:0000259" key="12">
    <source>
        <dbReference type="PROSITE" id="PS50893"/>
    </source>
</evidence>
<dbReference type="RefSeq" id="WP_125030700.1">
    <property type="nucleotide sequence ID" value="NZ_JAPXVP010000001.1"/>
</dbReference>
<dbReference type="GO" id="GO:0005524">
    <property type="term" value="F:ATP binding"/>
    <property type="evidence" value="ECO:0007669"/>
    <property type="project" value="UniProtKB-KW"/>
</dbReference>
<protein>
    <submittedName>
        <fullName evidence="15">Peptidase domain-containing ABC transporter</fullName>
    </submittedName>
</protein>
<evidence type="ECO:0000256" key="10">
    <source>
        <dbReference type="ARBA" id="ARBA00043264"/>
    </source>
</evidence>
<gene>
    <name evidence="15" type="ORF">DWB61_09715</name>
</gene>
<keyword evidence="8 11" id="KW-1133">Transmembrane helix</keyword>
<dbReference type="InterPro" id="IPR011527">
    <property type="entry name" value="ABC1_TM_dom"/>
</dbReference>
<comment type="subcellular location">
    <subcellularLocation>
        <location evidence="1">Cell membrane</location>
        <topology evidence="1">Multi-pass membrane protein</topology>
    </subcellularLocation>
</comment>
<dbReference type="SMART" id="SM00382">
    <property type="entry name" value="AAA"/>
    <property type="match status" value="1"/>
</dbReference>
<evidence type="ECO:0000256" key="5">
    <source>
        <dbReference type="ARBA" id="ARBA00022741"/>
    </source>
</evidence>
<dbReference type="Gene3D" id="3.90.70.10">
    <property type="entry name" value="Cysteine proteinases"/>
    <property type="match status" value="1"/>
</dbReference>
<dbReference type="PROSITE" id="PS50990">
    <property type="entry name" value="PEPTIDASE_C39"/>
    <property type="match status" value="1"/>
</dbReference>
<dbReference type="PROSITE" id="PS50929">
    <property type="entry name" value="ABC_TM1F"/>
    <property type="match status" value="1"/>
</dbReference>
<evidence type="ECO:0000256" key="2">
    <source>
        <dbReference type="ARBA" id="ARBA00022448"/>
    </source>
</evidence>
<name>A0A425Y161_9BACT</name>
<evidence type="ECO:0000256" key="6">
    <source>
        <dbReference type="ARBA" id="ARBA00022840"/>
    </source>
</evidence>
<dbReference type="GO" id="GO:0016887">
    <property type="term" value="F:ATP hydrolysis activity"/>
    <property type="evidence" value="ECO:0007669"/>
    <property type="project" value="InterPro"/>
</dbReference>
<dbReference type="Gene3D" id="3.40.50.300">
    <property type="entry name" value="P-loop containing nucleotide triphosphate hydrolases"/>
    <property type="match status" value="1"/>
</dbReference>
<organism evidence="15 16">
    <name type="scientific">Ancylomarina euxinus</name>
    <dbReference type="NCBI Taxonomy" id="2283627"/>
    <lineage>
        <taxon>Bacteria</taxon>
        <taxon>Pseudomonadati</taxon>
        <taxon>Bacteroidota</taxon>
        <taxon>Bacteroidia</taxon>
        <taxon>Marinilabiliales</taxon>
        <taxon>Marinifilaceae</taxon>
        <taxon>Ancylomarina</taxon>
    </lineage>
</organism>
<proteinExistence type="predicted"/>
<sequence length="729" mass="82566">MRKFPIQLQLDGTDCGPSCLKIIAKYYGKDILFSHIRDITFKSKSGVSILGISEAADKIGFRSRAVKLNFEKLKEINTPTIVHWNRNHFVVVYKIKKDKVYISDPAIGLISYSVADFLHCWASTRIEEELIGFAITLNPTPEFYNGDLGDKKEKIGFSFLVSYIKPYRSFILQLILGFLIGSILSLILPFLTQAIVDIGISNDNINFVVLVLVAQLILSVSQTTVGFIRSWIMLHVSTRISISIISDFLIKLMKLPIRFFDTKMIGDIRQRIDDNNRIQTFLTDSLISMSFGIFIFIIYSIVLAIYDLKILLVFYCGSALYVLWIVIFLKKRAEIDYKRFSVAAMNQSNVYQLITGMQEIKLNGCEKQKRWEWEDIQAELFSVNIKGLSLNQAQQAGSIFINQIKNILISFLAAREVINGNLTLGMMMSVQYIIGQLNSPIEQFIGFMQSAQDARISLERLGEIYEKQEEENVLDKKITEIPADRDIYFRNADFRYGGPKSPLVLNNISLKIPQNKITAIVGASGSGKTTLIKLLLGFYEVSNGVIKIGSHEFSQYNIESWRNNCGTVMQEGYIFSDTIAKNIAVSGDDIDEDRLERAVGEANIKDFIEGLPMKYDTKIGQEGSGLSQGQKQRILIARAIYKNPHFIFFDEATNALDSNNEKVIMTNLNNFFKGKTVVVVAHRLSTVKNADQIVVLDKGLVVEVGTHEDLIINRKKYYDLIVNQLELEN</sequence>
<feature type="domain" description="Peptidase C39" evidence="14">
    <location>
        <begin position="9"/>
        <end position="128"/>
    </location>
</feature>
<feature type="transmembrane region" description="Helical" evidence="11">
    <location>
        <begin position="286"/>
        <end position="306"/>
    </location>
</feature>
<evidence type="ECO:0000313" key="16">
    <source>
        <dbReference type="Proteomes" id="UP000285794"/>
    </source>
</evidence>
<keyword evidence="7" id="KW-0653">Protein transport</keyword>
<feature type="transmembrane region" description="Helical" evidence="11">
    <location>
        <begin position="204"/>
        <end position="225"/>
    </location>
</feature>
<dbReference type="GO" id="GO:0034040">
    <property type="term" value="F:ATPase-coupled lipid transmembrane transporter activity"/>
    <property type="evidence" value="ECO:0007669"/>
    <property type="project" value="TreeGrafter"/>
</dbReference>
<dbReference type="Gene3D" id="1.20.1560.10">
    <property type="entry name" value="ABC transporter type 1, transmembrane domain"/>
    <property type="match status" value="1"/>
</dbReference>
<evidence type="ECO:0000256" key="4">
    <source>
        <dbReference type="ARBA" id="ARBA00022692"/>
    </source>
</evidence>
<evidence type="ECO:0000259" key="14">
    <source>
        <dbReference type="PROSITE" id="PS50990"/>
    </source>
</evidence>
<keyword evidence="4 11" id="KW-0812">Transmembrane</keyword>
<dbReference type="PANTHER" id="PTHR24221:SF654">
    <property type="entry name" value="ATP-BINDING CASSETTE SUB-FAMILY B MEMBER 6"/>
    <property type="match status" value="1"/>
</dbReference>
<dbReference type="GO" id="GO:0015031">
    <property type="term" value="P:protein transport"/>
    <property type="evidence" value="ECO:0007669"/>
    <property type="project" value="UniProtKB-KW"/>
</dbReference>
<dbReference type="GO" id="GO:0043213">
    <property type="term" value="P:bacteriocin transport"/>
    <property type="evidence" value="ECO:0007669"/>
    <property type="project" value="UniProtKB-KW"/>
</dbReference>
<keyword evidence="16" id="KW-1185">Reference proteome</keyword>
<feature type="domain" description="ABC transporter" evidence="12">
    <location>
        <begin position="489"/>
        <end position="723"/>
    </location>
</feature>
<dbReference type="EMBL" id="QQWG01000008">
    <property type="protein sequence ID" value="RRG21548.1"/>
    <property type="molecule type" value="Genomic_DNA"/>
</dbReference>
<keyword evidence="6" id="KW-0067">ATP-binding</keyword>
<dbReference type="Pfam" id="PF03412">
    <property type="entry name" value="Peptidase_C39"/>
    <property type="match status" value="1"/>
</dbReference>
<keyword evidence="5" id="KW-0547">Nucleotide-binding</keyword>
<dbReference type="PROSITE" id="PS50893">
    <property type="entry name" value="ABC_TRANSPORTER_2"/>
    <property type="match status" value="1"/>
</dbReference>
<dbReference type="FunFam" id="3.40.50.300:FF:000299">
    <property type="entry name" value="ABC transporter ATP-binding protein/permease"/>
    <property type="match status" value="1"/>
</dbReference>
<keyword evidence="10" id="KW-0080">Bacteriocin transport</keyword>
<dbReference type="GO" id="GO:0008233">
    <property type="term" value="F:peptidase activity"/>
    <property type="evidence" value="ECO:0007669"/>
    <property type="project" value="InterPro"/>
</dbReference>
<feature type="transmembrane region" description="Helical" evidence="11">
    <location>
        <begin position="170"/>
        <end position="192"/>
    </location>
</feature>
<dbReference type="CDD" id="cd18571">
    <property type="entry name" value="ABC_6TM_peptidase_like"/>
    <property type="match status" value="1"/>
</dbReference>
<reference evidence="15 16" key="1">
    <citation type="submission" date="2018-07" db="EMBL/GenBank/DDBJ databases">
        <title>Draft genome sequence of Ancylomarina sp. M1P.</title>
        <authorList>
            <person name="Yadav S."/>
            <person name="Villanueva L."/>
            <person name="Damste J.S.S."/>
        </authorList>
    </citation>
    <scope>NUCLEOTIDE SEQUENCE [LARGE SCALE GENOMIC DNA]</scope>
    <source>
        <strain evidence="15 16">M1P</strain>
    </source>
</reference>
<dbReference type="Pfam" id="PF00005">
    <property type="entry name" value="ABC_tran"/>
    <property type="match status" value="1"/>
</dbReference>